<proteinExistence type="predicted"/>
<dbReference type="EMBL" id="BOOC01000007">
    <property type="protein sequence ID" value="GIH39272.1"/>
    <property type="molecule type" value="Genomic_DNA"/>
</dbReference>
<accession>A0ABQ4FWW3</accession>
<organism evidence="2 3">
    <name type="scientific">Microbispora corallina</name>
    <dbReference type="NCBI Taxonomy" id="83302"/>
    <lineage>
        <taxon>Bacteria</taxon>
        <taxon>Bacillati</taxon>
        <taxon>Actinomycetota</taxon>
        <taxon>Actinomycetes</taxon>
        <taxon>Streptosporangiales</taxon>
        <taxon>Streptosporangiaceae</taxon>
        <taxon>Microbispora</taxon>
    </lineage>
</organism>
<comment type="caution">
    <text evidence="2">The sequence shown here is derived from an EMBL/GenBank/DDBJ whole genome shotgun (WGS) entry which is preliminary data.</text>
</comment>
<gene>
    <name evidence="2" type="ORF">Mco01_22720</name>
</gene>
<evidence type="ECO:0000256" key="1">
    <source>
        <dbReference type="SAM" id="MobiDB-lite"/>
    </source>
</evidence>
<evidence type="ECO:0000313" key="3">
    <source>
        <dbReference type="Proteomes" id="UP000603904"/>
    </source>
</evidence>
<feature type="region of interest" description="Disordered" evidence="1">
    <location>
        <begin position="1"/>
        <end position="40"/>
    </location>
</feature>
<protein>
    <submittedName>
        <fullName evidence="2">Uncharacterized protein</fullName>
    </submittedName>
</protein>
<dbReference type="Proteomes" id="UP000603904">
    <property type="component" value="Unassembled WGS sequence"/>
</dbReference>
<reference evidence="2 3" key="1">
    <citation type="submission" date="2021-01" db="EMBL/GenBank/DDBJ databases">
        <title>Whole genome shotgun sequence of Microbispora corallina NBRC 16416.</title>
        <authorList>
            <person name="Komaki H."/>
            <person name="Tamura T."/>
        </authorList>
    </citation>
    <scope>NUCLEOTIDE SEQUENCE [LARGE SCALE GENOMIC DNA]</scope>
    <source>
        <strain evidence="2 3">NBRC 16416</strain>
    </source>
</reference>
<keyword evidence="3" id="KW-1185">Reference proteome</keyword>
<name>A0ABQ4FWW3_9ACTN</name>
<sequence length="67" mass="7740">MEAVLARGELDRDAFGEHQFTQDGARQPDAREPGMQPRLTRSVVVHDEVQIVGQRRARKITFSHERR</sequence>
<evidence type="ECO:0000313" key="2">
    <source>
        <dbReference type="EMBL" id="GIH39272.1"/>
    </source>
</evidence>